<comment type="similarity">
    <text evidence="1">Belongs to the peptidase M43B family.</text>
</comment>
<dbReference type="InterPro" id="IPR008754">
    <property type="entry name" value="Peptidase_M43"/>
</dbReference>
<dbReference type="GO" id="GO:0046872">
    <property type="term" value="F:metal ion binding"/>
    <property type="evidence" value="ECO:0007669"/>
    <property type="project" value="UniProtKB-KW"/>
</dbReference>
<sequence length="610" mass="65347">MKKYLLLIFTALFFSYASAQEPCAFDQNQARLEKANPAIKQAREEAEAKLMAMDIQKFLRDNGHGSLTGKAETVYEIPVVVHLLNDGTAPLRTDAEIITWINNCNKFYDTTFGGDWLTVAQGGTVIPFKLVLAKRSPTCGATTGINQINVTATYPQYTTTGLNSDNTNGVSPDQARALSRWDPQSYYNIYVVNTFDSTPVSQTGGLQGYASFPTNPDASFDTFMKAYVVIDANDPTTLPHEFGHSLGLDHPFNTGTTTACPTVTSGGCTTDNDKVCDTPSTKSLLGVDPLPANGSVNPCDAAGWNNVQFNVMNYTSSSRLFTQGQKNRGTALFLANRSGLTTSLGGTPPSASSPTLVAAACVPNVNNTNTGNFQFGPTLVKLGTINNATTGSNNSNNNKTYYDYSLLTCSNTKYSTTLSANSNPQSITLSCTTNDNVFNVYIDYNNDGAFNESTEKIISSLTVPAGTQSINTFVIPSTGVVLDTPLRMRVVGADDSYASCATNIAYGQVEDYMVTITNATLAVENNGTKNNGISLYPNPSNDGVFSIKFGDASIKNVQVAIVDMAGRLVYQNTGTANNSVLNVDSKLTKGNYIVKINSGKTETTEKLIVK</sequence>
<dbReference type="SUPFAM" id="SSF55486">
    <property type="entry name" value="Metalloproteases ('zincins'), catalytic domain"/>
    <property type="match status" value="1"/>
</dbReference>
<keyword evidence="14" id="KW-1185">Reference proteome</keyword>
<reference evidence="13" key="1">
    <citation type="submission" date="2020-05" db="EMBL/GenBank/DDBJ databases">
        <title>Genomic Encyclopedia of Type Strains, Phase IV (KMG-V): Genome sequencing to study the core and pangenomes of soil and plant-associated prokaryotes.</title>
        <authorList>
            <person name="Whitman W."/>
        </authorList>
    </citation>
    <scope>NUCLEOTIDE SEQUENCE</scope>
    <source>
        <strain evidence="13">16F</strain>
    </source>
</reference>
<dbReference type="GO" id="GO:0006508">
    <property type="term" value="P:proteolysis"/>
    <property type="evidence" value="ECO:0007669"/>
    <property type="project" value="UniProtKB-KW"/>
</dbReference>
<dbReference type="EMBL" id="JABSNO010000007">
    <property type="protein sequence ID" value="NRS92292.1"/>
    <property type="molecule type" value="Genomic_DNA"/>
</dbReference>
<evidence type="ECO:0000313" key="14">
    <source>
        <dbReference type="Proteomes" id="UP000610746"/>
    </source>
</evidence>
<evidence type="ECO:0000256" key="2">
    <source>
        <dbReference type="ARBA" id="ARBA00022670"/>
    </source>
</evidence>
<feature type="domain" description="Peptidase M43 pregnancy-associated plasma-A" evidence="10">
    <location>
        <begin position="179"/>
        <end position="328"/>
    </location>
</feature>
<keyword evidence="5" id="KW-0378">Hydrolase</keyword>
<dbReference type="AlphaFoldDB" id="A0A8J8G990"/>
<dbReference type="Gene3D" id="3.40.390.10">
    <property type="entry name" value="Collagenase (Catalytic Domain)"/>
    <property type="match status" value="1"/>
</dbReference>
<feature type="domain" description="Secretion system C-terminal sorting" evidence="11">
    <location>
        <begin position="535"/>
        <end position="609"/>
    </location>
</feature>
<keyword evidence="6" id="KW-0862">Zinc</keyword>
<dbReference type="PANTHER" id="PTHR47466:SF1">
    <property type="entry name" value="METALLOPROTEASE MEP1 (AFU_ORTHOLOGUE AFUA_1G07730)-RELATED"/>
    <property type="match status" value="1"/>
</dbReference>
<evidence type="ECO:0000256" key="8">
    <source>
        <dbReference type="ARBA" id="ARBA00023157"/>
    </source>
</evidence>
<accession>A0A8J8G990</accession>
<feature type="signal peptide" evidence="9">
    <location>
        <begin position="1"/>
        <end position="19"/>
    </location>
</feature>
<dbReference type="Pfam" id="PF20009">
    <property type="entry name" value="GEVED"/>
    <property type="match status" value="1"/>
</dbReference>
<evidence type="ECO:0008006" key="15">
    <source>
        <dbReference type="Google" id="ProtNLM"/>
    </source>
</evidence>
<evidence type="ECO:0000256" key="6">
    <source>
        <dbReference type="ARBA" id="ARBA00022833"/>
    </source>
</evidence>
<proteinExistence type="inferred from homology"/>
<dbReference type="InterPro" id="IPR026444">
    <property type="entry name" value="Secre_tail"/>
</dbReference>
<evidence type="ECO:0000259" key="11">
    <source>
        <dbReference type="Pfam" id="PF18962"/>
    </source>
</evidence>
<keyword evidence="2" id="KW-0645">Protease</keyword>
<evidence type="ECO:0000256" key="4">
    <source>
        <dbReference type="ARBA" id="ARBA00022729"/>
    </source>
</evidence>
<evidence type="ECO:0000259" key="10">
    <source>
        <dbReference type="Pfam" id="PF05572"/>
    </source>
</evidence>
<evidence type="ECO:0000256" key="9">
    <source>
        <dbReference type="SAM" id="SignalP"/>
    </source>
</evidence>
<feature type="domain" description="GEVED" evidence="12">
    <location>
        <begin position="438"/>
        <end position="515"/>
    </location>
</feature>
<dbReference type="InterPro" id="IPR045474">
    <property type="entry name" value="GEVED"/>
</dbReference>
<dbReference type="PANTHER" id="PTHR47466">
    <property type="match status" value="1"/>
</dbReference>
<protein>
    <recommendedName>
        <fullName evidence="15">Secreted protein (Por secretion system target)</fullName>
    </recommendedName>
</protein>
<evidence type="ECO:0000259" key="12">
    <source>
        <dbReference type="Pfam" id="PF20009"/>
    </source>
</evidence>
<comment type="caution">
    <text evidence="13">The sequence shown here is derived from an EMBL/GenBank/DDBJ whole genome shotgun (WGS) entry which is preliminary data.</text>
</comment>
<dbReference type="Proteomes" id="UP000610746">
    <property type="component" value="Unassembled WGS sequence"/>
</dbReference>
<feature type="chain" id="PRO_5035253129" description="Secreted protein (Por secretion system target)" evidence="9">
    <location>
        <begin position="20"/>
        <end position="610"/>
    </location>
</feature>
<organism evidence="13 14">
    <name type="scientific">Frigoriflavimonas asaccharolytica</name>
    <dbReference type="NCBI Taxonomy" id="2735899"/>
    <lineage>
        <taxon>Bacteria</taxon>
        <taxon>Pseudomonadati</taxon>
        <taxon>Bacteroidota</taxon>
        <taxon>Flavobacteriia</taxon>
        <taxon>Flavobacteriales</taxon>
        <taxon>Weeksellaceae</taxon>
        <taxon>Frigoriflavimonas</taxon>
    </lineage>
</organism>
<evidence type="ECO:0000256" key="5">
    <source>
        <dbReference type="ARBA" id="ARBA00022801"/>
    </source>
</evidence>
<gene>
    <name evidence="13" type="ORF">HNQ03_001360</name>
</gene>
<keyword evidence="4 9" id="KW-0732">Signal</keyword>
<dbReference type="RefSeq" id="WP_173778901.1">
    <property type="nucleotide sequence ID" value="NZ_JABSNO010000007.1"/>
</dbReference>
<keyword evidence="8" id="KW-1015">Disulfide bond</keyword>
<evidence type="ECO:0000256" key="1">
    <source>
        <dbReference type="ARBA" id="ARBA00008721"/>
    </source>
</evidence>
<evidence type="ECO:0000256" key="3">
    <source>
        <dbReference type="ARBA" id="ARBA00022723"/>
    </source>
</evidence>
<keyword evidence="7" id="KW-0482">Metalloprotease</keyword>
<evidence type="ECO:0000313" key="13">
    <source>
        <dbReference type="EMBL" id="NRS92292.1"/>
    </source>
</evidence>
<dbReference type="InterPro" id="IPR024079">
    <property type="entry name" value="MetalloPept_cat_dom_sf"/>
</dbReference>
<dbReference type="Pfam" id="PF18962">
    <property type="entry name" value="Por_Secre_tail"/>
    <property type="match status" value="1"/>
</dbReference>
<name>A0A8J8G990_9FLAO</name>
<dbReference type="Pfam" id="PF05572">
    <property type="entry name" value="Peptidase_M43"/>
    <property type="match status" value="1"/>
</dbReference>
<keyword evidence="3" id="KW-0479">Metal-binding</keyword>
<dbReference type="GO" id="GO:0008237">
    <property type="term" value="F:metallopeptidase activity"/>
    <property type="evidence" value="ECO:0007669"/>
    <property type="project" value="UniProtKB-KW"/>
</dbReference>
<evidence type="ECO:0000256" key="7">
    <source>
        <dbReference type="ARBA" id="ARBA00023049"/>
    </source>
</evidence>
<dbReference type="NCBIfam" id="TIGR04183">
    <property type="entry name" value="Por_Secre_tail"/>
    <property type="match status" value="1"/>
</dbReference>